<reference evidence="1" key="3">
    <citation type="journal article" date="2017" name="Nature">
        <title>Genome sequence of the progenitor of the wheat D genome Aegilops tauschii.</title>
        <authorList>
            <person name="Luo M.C."/>
            <person name="Gu Y.Q."/>
            <person name="Puiu D."/>
            <person name="Wang H."/>
            <person name="Twardziok S.O."/>
            <person name="Deal K.R."/>
            <person name="Huo N."/>
            <person name="Zhu T."/>
            <person name="Wang L."/>
            <person name="Wang Y."/>
            <person name="McGuire P.E."/>
            <person name="Liu S."/>
            <person name="Long H."/>
            <person name="Ramasamy R.K."/>
            <person name="Rodriguez J.C."/>
            <person name="Van S.L."/>
            <person name="Yuan L."/>
            <person name="Wang Z."/>
            <person name="Xia Z."/>
            <person name="Xiao L."/>
            <person name="Anderson O.D."/>
            <person name="Ouyang S."/>
            <person name="Liang Y."/>
            <person name="Zimin A.V."/>
            <person name="Pertea G."/>
            <person name="Qi P."/>
            <person name="Bennetzen J.L."/>
            <person name="Dai X."/>
            <person name="Dawson M.W."/>
            <person name="Muller H.G."/>
            <person name="Kugler K."/>
            <person name="Rivarola-Duarte L."/>
            <person name="Spannagl M."/>
            <person name="Mayer K.F.X."/>
            <person name="Lu F.H."/>
            <person name="Bevan M.W."/>
            <person name="Leroy P."/>
            <person name="Li P."/>
            <person name="You F.M."/>
            <person name="Sun Q."/>
            <person name="Liu Z."/>
            <person name="Lyons E."/>
            <person name="Wicker T."/>
            <person name="Salzberg S.L."/>
            <person name="Devos K.M."/>
            <person name="Dvorak J."/>
        </authorList>
    </citation>
    <scope>NUCLEOTIDE SEQUENCE [LARGE SCALE GENOMIC DNA]</scope>
    <source>
        <strain evidence="1">cv. AL8/78</strain>
    </source>
</reference>
<dbReference type="EnsemblPlants" id="AET4Gv20116400.4">
    <property type="protein sequence ID" value="AET4Gv20116400.4"/>
    <property type="gene ID" value="AET4Gv20116400"/>
</dbReference>
<reference evidence="1" key="4">
    <citation type="submission" date="2019-03" db="UniProtKB">
        <authorList>
            <consortium name="EnsemblPlants"/>
        </authorList>
    </citation>
    <scope>IDENTIFICATION</scope>
</reference>
<name>A0A453H9K5_AEGTS</name>
<evidence type="ECO:0000313" key="1">
    <source>
        <dbReference type="EnsemblPlants" id="AET4Gv20116400.4"/>
    </source>
</evidence>
<reference evidence="1" key="5">
    <citation type="journal article" date="2021" name="G3 (Bethesda)">
        <title>Aegilops tauschii genome assembly Aet v5.0 features greater sequence contiguity and improved annotation.</title>
        <authorList>
            <person name="Wang L."/>
            <person name="Zhu T."/>
            <person name="Rodriguez J.C."/>
            <person name="Deal K.R."/>
            <person name="Dubcovsky J."/>
            <person name="McGuire P.E."/>
            <person name="Lux T."/>
            <person name="Spannagl M."/>
            <person name="Mayer K.F.X."/>
            <person name="Baldrich P."/>
            <person name="Meyers B.C."/>
            <person name="Huo N."/>
            <person name="Gu Y.Q."/>
            <person name="Zhou H."/>
            <person name="Devos K.M."/>
            <person name="Bennetzen J.L."/>
            <person name="Unver T."/>
            <person name="Budak H."/>
            <person name="Gulick P.J."/>
            <person name="Galiba G."/>
            <person name="Kalapos B."/>
            <person name="Nelson D.R."/>
            <person name="Li P."/>
            <person name="You F.M."/>
            <person name="Luo M.C."/>
            <person name="Dvorak J."/>
        </authorList>
    </citation>
    <scope>NUCLEOTIDE SEQUENCE [LARGE SCALE GENOMIC DNA]</scope>
    <source>
        <strain evidence="1">cv. AL8/78</strain>
    </source>
</reference>
<sequence length="48" mass="5484">ILCYRDVQASSILLDDKFEVRLGSLSEVCRQEGESHQNVITKLLRFSS</sequence>
<proteinExistence type="predicted"/>
<organism evidence="1 2">
    <name type="scientific">Aegilops tauschii subsp. strangulata</name>
    <name type="common">Goatgrass</name>
    <dbReference type="NCBI Taxonomy" id="200361"/>
    <lineage>
        <taxon>Eukaryota</taxon>
        <taxon>Viridiplantae</taxon>
        <taxon>Streptophyta</taxon>
        <taxon>Embryophyta</taxon>
        <taxon>Tracheophyta</taxon>
        <taxon>Spermatophyta</taxon>
        <taxon>Magnoliopsida</taxon>
        <taxon>Liliopsida</taxon>
        <taxon>Poales</taxon>
        <taxon>Poaceae</taxon>
        <taxon>BOP clade</taxon>
        <taxon>Pooideae</taxon>
        <taxon>Triticodae</taxon>
        <taxon>Triticeae</taxon>
        <taxon>Triticinae</taxon>
        <taxon>Aegilops</taxon>
    </lineage>
</organism>
<protein>
    <recommendedName>
        <fullName evidence="3">Protein kinase domain-containing protein</fullName>
    </recommendedName>
</protein>
<dbReference type="Proteomes" id="UP000015105">
    <property type="component" value="Chromosome 4D"/>
</dbReference>
<dbReference type="AlphaFoldDB" id="A0A453H9K5"/>
<reference evidence="2" key="2">
    <citation type="journal article" date="2017" name="Nat. Plants">
        <title>The Aegilops tauschii genome reveals multiple impacts of transposons.</title>
        <authorList>
            <person name="Zhao G."/>
            <person name="Zou C."/>
            <person name="Li K."/>
            <person name="Wang K."/>
            <person name="Li T."/>
            <person name="Gao L."/>
            <person name="Zhang X."/>
            <person name="Wang H."/>
            <person name="Yang Z."/>
            <person name="Liu X."/>
            <person name="Jiang W."/>
            <person name="Mao L."/>
            <person name="Kong X."/>
            <person name="Jiao Y."/>
            <person name="Jia J."/>
        </authorList>
    </citation>
    <scope>NUCLEOTIDE SEQUENCE [LARGE SCALE GENOMIC DNA]</scope>
    <source>
        <strain evidence="2">cv. AL8/78</strain>
    </source>
</reference>
<keyword evidence="2" id="KW-1185">Reference proteome</keyword>
<reference evidence="2" key="1">
    <citation type="journal article" date="2014" name="Science">
        <title>Ancient hybridizations among the ancestral genomes of bread wheat.</title>
        <authorList>
            <consortium name="International Wheat Genome Sequencing Consortium,"/>
            <person name="Marcussen T."/>
            <person name="Sandve S.R."/>
            <person name="Heier L."/>
            <person name="Spannagl M."/>
            <person name="Pfeifer M."/>
            <person name="Jakobsen K.S."/>
            <person name="Wulff B.B."/>
            <person name="Steuernagel B."/>
            <person name="Mayer K.F."/>
            <person name="Olsen O.A."/>
        </authorList>
    </citation>
    <scope>NUCLEOTIDE SEQUENCE [LARGE SCALE GENOMIC DNA]</scope>
    <source>
        <strain evidence="2">cv. AL8/78</strain>
    </source>
</reference>
<evidence type="ECO:0008006" key="3">
    <source>
        <dbReference type="Google" id="ProtNLM"/>
    </source>
</evidence>
<evidence type="ECO:0000313" key="2">
    <source>
        <dbReference type="Proteomes" id="UP000015105"/>
    </source>
</evidence>
<accession>A0A453H9K5</accession>
<dbReference type="Gramene" id="AET4Gv20116400.4">
    <property type="protein sequence ID" value="AET4Gv20116400.4"/>
    <property type="gene ID" value="AET4Gv20116400"/>
</dbReference>